<dbReference type="AlphaFoldDB" id="A0A812XF88"/>
<accession>A0A812XF88</accession>
<name>A0A812XF88_SYMPI</name>
<dbReference type="Proteomes" id="UP000649617">
    <property type="component" value="Unassembled WGS sequence"/>
</dbReference>
<proteinExistence type="predicted"/>
<evidence type="ECO:0000313" key="3">
    <source>
        <dbReference type="Proteomes" id="UP000649617"/>
    </source>
</evidence>
<gene>
    <name evidence="2" type="ORF">SPIL2461_LOCUS21050</name>
</gene>
<evidence type="ECO:0000256" key="1">
    <source>
        <dbReference type="SAM" id="Phobius"/>
    </source>
</evidence>
<evidence type="ECO:0000313" key="2">
    <source>
        <dbReference type="EMBL" id="CAE7732733.1"/>
    </source>
</evidence>
<feature type="non-terminal residue" evidence="2">
    <location>
        <position position="1"/>
    </location>
</feature>
<feature type="transmembrane region" description="Helical" evidence="1">
    <location>
        <begin position="373"/>
        <end position="399"/>
    </location>
</feature>
<keyword evidence="3" id="KW-1185">Reference proteome</keyword>
<reference evidence="2" key="1">
    <citation type="submission" date="2021-02" db="EMBL/GenBank/DDBJ databases">
        <authorList>
            <person name="Dougan E. K."/>
            <person name="Rhodes N."/>
            <person name="Thang M."/>
            <person name="Chan C."/>
        </authorList>
    </citation>
    <scope>NUCLEOTIDE SEQUENCE</scope>
</reference>
<protein>
    <submittedName>
        <fullName evidence="2">Uncharacterized protein</fullName>
    </submittedName>
</protein>
<keyword evidence="1" id="KW-0472">Membrane</keyword>
<comment type="caution">
    <text evidence="2">The sequence shown here is derived from an EMBL/GenBank/DDBJ whole genome shotgun (WGS) entry which is preliminary data.</text>
</comment>
<keyword evidence="1" id="KW-0812">Transmembrane</keyword>
<feature type="transmembrane region" description="Helical" evidence="1">
    <location>
        <begin position="321"/>
        <end position="340"/>
    </location>
</feature>
<dbReference type="EMBL" id="CAJNIZ010045866">
    <property type="protein sequence ID" value="CAE7732733.1"/>
    <property type="molecule type" value="Genomic_DNA"/>
</dbReference>
<keyword evidence="1" id="KW-1133">Transmembrane helix</keyword>
<organism evidence="2 3">
    <name type="scientific">Symbiodinium pilosum</name>
    <name type="common">Dinoflagellate</name>
    <dbReference type="NCBI Taxonomy" id="2952"/>
    <lineage>
        <taxon>Eukaryota</taxon>
        <taxon>Sar</taxon>
        <taxon>Alveolata</taxon>
        <taxon>Dinophyceae</taxon>
        <taxon>Suessiales</taxon>
        <taxon>Symbiodiniaceae</taxon>
        <taxon>Symbiodinium</taxon>
    </lineage>
</organism>
<sequence>MPLTITSPTFIVLRAQGSEPWSKGAKDARRLTCTPAECGVNHTQIGGIINDTKAECVKCPVENDFCYANEFKMKPGHMVDPENISFTFYCPNPSACPGGNSSNLSLMCADGYEGKSCANCSMGYAISDSSVLLCTRCPKTWRQKALQWLSMLGKHVLPFALAAKSALAAPTAREADRARAAWLFSAVLLFAREEYSEASEAVQVLNQDSVQEEAKRSAVLINQLLSFATVTGGLLTIVAQTNAVREIKNWAVVLEICGATTWLMGGEGPSEGFGGFGVSSLCLLTDLGLSGKLWQAHLLHTVISLALVFGLMAFRRPAQHGLVVVVGLNCFWPGIFSYFGKYLYCYQFAPESAAIKREDTYDCPFTDSLGQRIALRIVMLVVFLVVALVWISLSLFPIYKKGDEGDKDPPLHVIFLSRAYRQSCRLWESERLMRKTLLTLAVSALPITSSP</sequence>
<feature type="transmembrane region" description="Helical" evidence="1">
    <location>
        <begin position="293"/>
        <end position="314"/>
    </location>
</feature>